<dbReference type="Pfam" id="PF13649">
    <property type="entry name" value="Methyltransf_25"/>
    <property type="match status" value="1"/>
</dbReference>
<sequence>MTEAVRPETFWEQHYRTRHDGDAARPNRILTEVAATLPCGDALDLGCGLGGDTLWLARHGWQVTAVDIAGIAVERLRALARRSDLQDRVTVEQHDLARTFPTGHFDLISAHYLHTPFALDRTRVLRTAAHALRPGGHLLIVDHGSTAPWSWNQDPGAHHPTPAQIAARLCLDPGRWSVVRADMPQRRATGPGGQTATVVDNVLLIQRHEGTPDAA</sequence>
<gene>
    <name evidence="2" type="ORF">ACFQ5G_45955</name>
</gene>
<reference evidence="3" key="1">
    <citation type="journal article" date="2019" name="Int. J. Syst. Evol. Microbiol.">
        <title>The Global Catalogue of Microorganisms (GCM) 10K type strain sequencing project: providing services to taxonomists for standard genome sequencing and annotation.</title>
        <authorList>
            <consortium name="The Broad Institute Genomics Platform"/>
            <consortium name="The Broad Institute Genome Sequencing Center for Infectious Disease"/>
            <person name="Wu L."/>
            <person name="Ma J."/>
        </authorList>
    </citation>
    <scope>NUCLEOTIDE SEQUENCE [LARGE SCALE GENOMIC DNA]</scope>
    <source>
        <strain evidence="3">CCM 7526</strain>
    </source>
</reference>
<dbReference type="GO" id="GO:0061542">
    <property type="term" value="F:3-demethylubiquinol 3-O-methyltransferase activity"/>
    <property type="evidence" value="ECO:0007669"/>
    <property type="project" value="UniProtKB-EC"/>
</dbReference>
<dbReference type="CDD" id="cd02440">
    <property type="entry name" value="AdoMet_MTases"/>
    <property type="match status" value="1"/>
</dbReference>
<dbReference type="EMBL" id="JBHTMK010000061">
    <property type="protein sequence ID" value="MFD1372716.1"/>
    <property type="molecule type" value="Genomic_DNA"/>
</dbReference>
<proteinExistence type="predicted"/>
<dbReference type="GO" id="GO:0032259">
    <property type="term" value="P:methylation"/>
    <property type="evidence" value="ECO:0007669"/>
    <property type="project" value="UniProtKB-KW"/>
</dbReference>
<keyword evidence="2" id="KW-0808">Transferase</keyword>
<dbReference type="InterPro" id="IPR041698">
    <property type="entry name" value="Methyltransf_25"/>
</dbReference>
<evidence type="ECO:0000313" key="3">
    <source>
        <dbReference type="Proteomes" id="UP001597183"/>
    </source>
</evidence>
<dbReference type="EC" id="2.1.1.64" evidence="2"/>
<organism evidence="2 3">
    <name type="scientific">Actinoplanes sichuanensis</name>
    <dbReference type="NCBI Taxonomy" id="512349"/>
    <lineage>
        <taxon>Bacteria</taxon>
        <taxon>Bacillati</taxon>
        <taxon>Actinomycetota</taxon>
        <taxon>Actinomycetes</taxon>
        <taxon>Micromonosporales</taxon>
        <taxon>Micromonosporaceae</taxon>
        <taxon>Actinoplanes</taxon>
    </lineage>
</organism>
<dbReference type="SUPFAM" id="SSF53335">
    <property type="entry name" value="S-adenosyl-L-methionine-dependent methyltransferases"/>
    <property type="match status" value="1"/>
</dbReference>
<dbReference type="RefSeq" id="WP_317795505.1">
    <property type="nucleotide sequence ID" value="NZ_AP028461.1"/>
</dbReference>
<dbReference type="InterPro" id="IPR029063">
    <property type="entry name" value="SAM-dependent_MTases_sf"/>
</dbReference>
<dbReference type="GO" id="GO:0102208">
    <property type="term" value="F:2-polyprenyl-6-hydroxyphenol methylase activity"/>
    <property type="evidence" value="ECO:0007669"/>
    <property type="project" value="UniProtKB-EC"/>
</dbReference>
<name>A0ABW4APC6_9ACTN</name>
<comment type="caution">
    <text evidence="2">The sequence shown here is derived from an EMBL/GenBank/DDBJ whole genome shotgun (WGS) entry which is preliminary data.</text>
</comment>
<protein>
    <submittedName>
        <fullName evidence="2">Class I SAM-dependent methyltransferase</fullName>
        <ecNumber evidence="2">2.1.1.222</ecNumber>
        <ecNumber evidence="2">2.1.1.64</ecNumber>
    </submittedName>
</protein>
<dbReference type="Gene3D" id="3.40.50.150">
    <property type="entry name" value="Vaccinia Virus protein VP39"/>
    <property type="match status" value="1"/>
</dbReference>
<feature type="domain" description="Methyltransferase" evidence="1">
    <location>
        <begin position="43"/>
        <end position="136"/>
    </location>
</feature>
<dbReference type="PANTHER" id="PTHR42912">
    <property type="entry name" value="METHYLTRANSFERASE"/>
    <property type="match status" value="1"/>
</dbReference>
<evidence type="ECO:0000259" key="1">
    <source>
        <dbReference type="Pfam" id="PF13649"/>
    </source>
</evidence>
<dbReference type="InterPro" id="IPR050508">
    <property type="entry name" value="Methyltransf_Superfamily"/>
</dbReference>
<keyword evidence="2" id="KW-0489">Methyltransferase</keyword>
<keyword evidence="3" id="KW-1185">Reference proteome</keyword>
<dbReference type="EC" id="2.1.1.222" evidence="2"/>
<accession>A0ABW4APC6</accession>
<evidence type="ECO:0000313" key="2">
    <source>
        <dbReference type="EMBL" id="MFD1372716.1"/>
    </source>
</evidence>
<dbReference type="Proteomes" id="UP001597183">
    <property type="component" value="Unassembled WGS sequence"/>
</dbReference>